<keyword evidence="1" id="KW-0472">Membrane</keyword>
<dbReference type="OrthoDB" id="7991313at2"/>
<sequence>MMPRYDDTSPETIKKQIVFATIVLVGTVFMLNFFVPNADLILAERIFQASVAATVVVVYWPDAKAAWRSESPERGDYLIVGVTLGWCATFCQAIFSVVFRLAGMPLWFTNIDANSLWILMSAISGIMHIVAPGAVDGVVPRRNRIVLGLGMGVAVMGICIVLWTRPDISTYLEACRFFLEDTASWFLGLLDRAAAGAWSWFA</sequence>
<protein>
    <submittedName>
        <fullName evidence="2">Uncharacterized protein</fullName>
    </submittedName>
</protein>
<keyword evidence="3" id="KW-1185">Reference proteome</keyword>
<dbReference type="STRING" id="582675.SAMN05192565_102308"/>
<evidence type="ECO:0000256" key="1">
    <source>
        <dbReference type="SAM" id="Phobius"/>
    </source>
</evidence>
<gene>
    <name evidence="2" type="ORF">SAMN05192565_102308</name>
</gene>
<feature type="transmembrane region" description="Helical" evidence="1">
    <location>
        <begin position="145"/>
        <end position="163"/>
    </location>
</feature>
<accession>A0A1I2RG01</accession>
<proteinExistence type="predicted"/>
<feature type="transmembrane region" description="Helical" evidence="1">
    <location>
        <begin position="46"/>
        <end position="63"/>
    </location>
</feature>
<feature type="transmembrane region" description="Helical" evidence="1">
    <location>
        <begin position="16"/>
        <end position="34"/>
    </location>
</feature>
<name>A0A1I2RG01_9HYPH</name>
<feature type="transmembrane region" description="Helical" evidence="1">
    <location>
        <begin position="75"/>
        <end position="95"/>
    </location>
</feature>
<dbReference type="EMBL" id="FOPM01000002">
    <property type="protein sequence ID" value="SFG39498.1"/>
    <property type="molecule type" value="Genomic_DNA"/>
</dbReference>
<organism evidence="2 3">
    <name type="scientific">Methylobacterium gossipiicola</name>
    <dbReference type="NCBI Taxonomy" id="582675"/>
    <lineage>
        <taxon>Bacteria</taxon>
        <taxon>Pseudomonadati</taxon>
        <taxon>Pseudomonadota</taxon>
        <taxon>Alphaproteobacteria</taxon>
        <taxon>Hyphomicrobiales</taxon>
        <taxon>Methylobacteriaceae</taxon>
        <taxon>Methylobacterium</taxon>
    </lineage>
</organism>
<evidence type="ECO:0000313" key="2">
    <source>
        <dbReference type="EMBL" id="SFG39498.1"/>
    </source>
</evidence>
<feature type="transmembrane region" description="Helical" evidence="1">
    <location>
        <begin position="115"/>
        <end position="133"/>
    </location>
</feature>
<reference evidence="3" key="1">
    <citation type="submission" date="2016-10" db="EMBL/GenBank/DDBJ databases">
        <authorList>
            <person name="Varghese N."/>
            <person name="Submissions S."/>
        </authorList>
    </citation>
    <scope>NUCLEOTIDE SEQUENCE [LARGE SCALE GENOMIC DNA]</scope>
    <source>
        <strain evidence="3">Gh-105</strain>
    </source>
</reference>
<keyword evidence="1" id="KW-0812">Transmembrane</keyword>
<dbReference type="AlphaFoldDB" id="A0A1I2RG01"/>
<evidence type="ECO:0000313" key="3">
    <source>
        <dbReference type="Proteomes" id="UP000199229"/>
    </source>
</evidence>
<keyword evidence="1" id="KW-1133">Transmembrane helix</keyword>
<dbReference type="Proteomes" id="UP000199229">
    <property type="component" value="Unassembled WGS sequence"/>
</dbReference>
<dbReference type="RefSeq" id="WP_091968801.1">
    <property type="nucleotide sequence ID" value="NZ_FOPM01000002.1"/>
</dbReference>